<evidence type="ECO:0000256" key="1">
    <source>
        <dbReference type="SAM" id="MobiDB-lite"/>
    </source>
</evidence>
<evidence type="ECO:0008006" key="4">
    <source>
        <dbReference type="Google" id="ProtNLM"/>
    </source>
</evidence>
<gene>
    <name evidence="2" type="ORF">AP3564_06060</name>
</gene>
<dbReference type="Proteomes" id="UP000214606">
    <property type="component" value="Chromosome"/>
</dbReference>
<evidence type="ECO:0000313" key="3">
    <source>
        <dbReference type="Proteomes" id="UP000214606"/>
    </source>
</evidence>
<evidence type="ECO:0000313" key="2">
    <source>
        <dbReference type="EMBL" id="ASS89862.1"/>
    </source>
</evidence>
<dbReference type="Gene3D" id="2.170.120.30">
    <property type="match status" value="2"/>
</dbReference>
<accession>A0A223E3N5</accession>
<dbReference type="EMBL" id="CP017703">
    <property type="protein sequence ID" value="ASS89862.1"/>
    <property type="molecule type" value="Genomic_DNA"/>
</dbReference>
<dbReference type="RefSeq" id="WP_094244898.1">
    <property type="nucleotide sequence ID" value="NZ_CP017703.1"/>
</dbReference>
<dbReference type="AlphaFoldDB" id="A0A223E3N5"/>
<dbReference type="Gene3D" id="2.170.120.40">
    <property type="entry name" value="YbbR-like domain"/>
    <property type="match status" value="2"/>
</dbReference>
<sequence>MDKLMNSNWFMRIIALLLALMLYASVNIESPASNNEEKNNIFQSPSTTETATITDVPVNVYYDDRAFVVTGIPQTVTVTIEGPKSIVTTTKQVKDFEIFADLTDLSVGTHSVRLKHKNLSDQLEVDIDPAVITVGIYEKVSENFPVEVDVINKNKMKEGYIAERPIVKPDSVKITGAKEHIDAVAVVKATVSLEGADGTVVQKSKVTVYDANGNILPVTIEPSAVTVTVPVESPTKSKSVPLKIKTTGKLSDGLSISSIQSNPSQVTIYGPKDVLEQIESIDDVSVDLSKIKENATVEADVPAPDGVTNVVPNKVQIKIDIEKRAEKTFKQVPIKVIGLGNDQEIEFIDPDTGKLDVVLRGKDSVLKNVKESDIELYVNVAGLDEGEHVVNVEAKNRYNLSTVLSSEKVKIRLSNKENSLEEADNERRNQIEENNDSVEPSEQKKSAEEALN</sequence>
<dbReference type="PANTHER" id="PTHR37804">
    <property type="entry name" value="CDAA REGULATORY PROTEIN CDAR"/>
    <property type="match status" value="1"/>
</dbReference>
<dbReference type="PANTHER" id="PTHR37804:SF1">
    <property type="entry name" value="CDAA REGULATORY PROTEIN CDAR"/>
    <property type="match status" value="1"/>
</dbReference>
<protein>
    <recommendedName>
        <fullName evidence="4">CdaA regulatory protein CdaR</fullName>
    </recommendedName>
</protein>
<reference evidence="2 3" key="1">
    <citation type="submission" date="2016-10" db="EMBL/GenBank/DDBJ databases">
        <title>The whole genome sequencing and assembly of Aeribacillus pallidus KCTC3564 strain.</title>
        <authorList>
            <person name="Lee Y.-J."/>
            <person name="Park M.-K."/>
            <person name="Yi H."/>
            <person name="Bahn Y.-S."/>
            <person name="Kim J.F."/>
            <person name="Lee D.-W."/>
        </authorList>
    </citation>
    <scope>NUCLEOTIDE SEQUENCE [LARGE SCALE GENOMIC DNA]</scope>
    <source>
        <strain evidence="2 3">KCTC3564</strain>
    </source>
</reference>
<proteinExistence type="predicted"/>
<dbReference type="Pfam" id="PF07949">
    <property type="entry name" value="YbbR"/>
    <property type="match status" value="3"/>
</dbReference>
<feature type="compositionally biased region" description="Basic and acidic residues" evidence="1">
    <location>
        <begin position="441"/>
        <end position="452"/>
    </location>
</feature>
<dbReference type="InterPro" id="IPR012505">
    <property type="entry name" value="YbbR"/>
</dbReference>
<dbReference type="InterPro" id="IPR053154">
    <property type="entry name" value="c-di-AMP_regulator"/>
</dbReference>
<organism evidence="2 3">
    <name type="scientific">Aeribacillus pallidus</name>
    <dbReference type="NCBI Taxonomy" id="33936"/>
    <lineage>
        <taxon>Bacteria</taxon>
        <taxon>Bacillati</taxon>
        <taxon>Bacillota</taxon>
        <taxon>Bacilli</taxon>
        <taxon>Bacillales</taxon>
        <taxon>Bacillaceae</taxon>
        <taxon>Aeribacillus</taxon>
    </lineage>
</organism>
<feature type="region of interest" description="Disordered" evidence="1">
    <location>
        <begin position="415"/>
        <end position="452"/>
    </location>
</feature>
<dbReference type="KEGG" id="apak:AP3564_06060"/>
<feature type="compositionally biased region" description="Basic and acidic residues" evidence="1">
    <location>
        <begin position="415"/>
        <end position="431"/>
    </location>
</feature>
<name>A0A223E3N5_9BACI</name>